<keyword evidence="2" id="KW-0067">ATP-binding</keyword>
<evidence type="ECO:0000259" key="3">
    <source>
        <dbReference type="PROSITE" id="PS51192"/>
    </source>
</evidence>
<dbReference type="SMART" id="SM00487">
    <property type="entry name" value="DEXDc"/>
    <property type="match status" value="1"/>
</dbReference>
<keyword evidence="5" id="KW-0347">Helicase</keyword>
<dbReference type="Pfam" id="PF00270">
    <property type="entry name" value="DEAD"/>
    <property type="match status" value="1"/>
</dbReference>
<sequence length="759" mass="84866">MTLDQIIDFLRNDKDLKDSIIHWRTYPPRPARYADYPTAIDTRLINALKARGVEQLYTHQAESIQATLRGDDVVVVTPTASGKTLCYNLPVLNDIMRNPETRALYLFPTKALSQDQMSELYDLIQRLDVDIKTYTFDGDTPQTARRLIRAAGHIVITNPDMLHAGVLPHHTKWIKLFENLKYVVIDEVHQYRGVFGSHLANVIRRLMRICRFYGSNPQFICCSATIANPDDLARRIIGRPVTLIDNNGAPGGEKHFLVYNPPVVNKQLGIRRSSINEAASLAAIFLRHKIQTIVFAHFRLYVEVLLTYLQRELKGDFGKGIEIAGYRGGYLPNERRRIEAGLRSGSITGVVSTNALELGVDIGSLDVSIIVGYPGSVASLWQQAGRAGRRSGTSLTIMVANSSAINQFLCTEPKYIFERTPESGIIDPDNLIIRTNHLKCATFELPYGADELEGDEDTRQILDYLADENILRQSNDRFHWSSEIYPAQGISLRSASPENFVILNESNNSEVIGEVDYFSAPIFLHPEAIYLHAANQFQVTKLDWEGKKAYVKEVEVDYYTDAETKSDLKVLSTADESGDESRGTIHHGEVSVTCVTVLFKKIKFQTHENVGSGPLVLPELEMHTNAFWYSFPVDIAETLELNGDQFGGSLRGLANILGKIAPLWVMCDPRDLRSISQVRAPFTERPTVYVYENIPGGVGLSEKLFGESERLFEACREHVRRCSCVNGCPTCVGPAMEVGATGKDGVIKLLDYMMAVMPV</sequence>
<feature type="domain" description="Helicase ATP-binding" evidence="3">
    <location>
        <begin position="64"/>
        <end position="244"/>
    </location>
</feature>
<reference evidence="5 6" key="1">
    <citation type="journal article" date="2018" name="ISME J.">
        <title>A methanotrophic archaeon couples anaerobic oxidation of methane to Fe(III) reduction.</title>
        <authorList>
            <person name="Cai C."/>
            <person name="Leu A.O."/>
            <person name="Xie G.J."/>
            <person name="Guo J."/>
            <person name="Feng Y."/>
            <person name="Zhao J.X."/>
            <person name="Tyson G.W."/>
            <person name="Yuan Z."/>
            <person name="Hu S."/>
        </authorList>
    </citation>
    <scope>NUCLEOTIDE SEQUENCE [LARGE SCALE GENOMIC DNA]</scope>
    <source>
        <strain evidence="5">FeB_12</strain>
    </source>
</reference>
<keyword evidence="5" id="KW-0378">Hydrolase</keyword>
<evidence type="ECO:0000313" key="6">
    <source>
        <dbReference type="Proteomes" id="UP000250918"/>
    </source>
</evidence>
<dbReference type="AlphaFoldDB" id="A0A855X425"/>
<keyword evidence="1" id="KW-0547">Nucleotide-binding</keyword>
<dbReference type="Pfam" id="PF22982">
    <property type="entry name" value="WHD_HRQ1"/>
    <property type="match status" value="1"/>
</dbReference>
<feature type="domain" description="Helicase C-terminal" evidence="4">
    <location>
        <begin position="280"/>
        <end position="439"/>
    </location>
</feature>
<dbReference type="InterPro" id="IPR011545">
    <property type="entry name" value="DEAD/DEAH_box_helicase_dom"/>
</dbReference>
<dbReference type="SUPFAM" id="SSF52540">
    <property type="entry name" value="P-loop containing nucleoside triphosphate hydrolases"/>
    <property type="match status" value="2"/>
</dbReference>
<evidence type="ECO:0000313" key="5">
    <source>
        <dbReference type="EMBL" id="PWB70216.1"/>
    </source>
</evidence>
<evidence type="ECO:0000259" key="4">
    <source>
        <dbReference type="PROSITE" id="PS51194"/>
    </source>
</evidence>
<dbReference type="Proteomes" id="UP000250918">
    <property type="component" value="Unassembled WGS sequence"/>
</dbReference>
<dbReference type="SMART" id="SM00490">
    <property type="entry name" value="HELICc"/>
    <property type="match status" value="1"/>
</dbReference>
<proteinExistence type="predicted"/>
<dbReference type="InterPro" id="IPR027417">
    <property type="entry name" value="P-loop_NTPase"/>
</dbReference>
<dbReference type="Pfam" id="PF00271">
    <property type="entry name" value="Helicase_C"/>
    <property type="match status" value="1"/>
</dbReference>
<dbReference type="EMBL" id="PQAP01000151">
    <property type="protein sequence ID" value="PWB70216.1"/>
    <property type="molecule type" value="Genomic_DNA"/>
</dbReference>
<dbReference type="GO" id="GO:0003676">
    <property type="term" value="F:nucleic acid binding"/>
    <property type="evidence" value="ECO:0007669"/>
    <property type="project" value="InterPro"/>
</dbReference>
<dbReference type="PANTHER" id="PTHR47957">
    <property type="entry name" value="ATP-DEPENDENT HELICASE HRQ1"/>
    <property type="match status" value="1"/>
</dbReference>
<dbReference type="InterPro" id="IPR018973">
    <property type="entry name" value="MZB"/>
</dbReference>
<dbReference type="InterPro" id="IPR014001">
    <property type="entry name" value="Helicase_ATP-bd"/>
</dbReference>
<dbReference type="PANTHER" id="PTHR47957:SF3">
    <property type="entry name" value="ATP-DEPENDENT HELICASE HRQ1"/>
    <property type="match status" value="1"/>
</dbReference>
<dbReference type="Pfam" id="PF09369">
    <property type="entry name" value="MZB"/>
    <property type="match status" value="1"/>
</dbReference>
<dbReference type="PROSITE" id="PS51194">
    <property type="entry name" value="HELICASE_CTER"/>
    <property type="match status" value="1"/>
</dbReference>
<protein>
    <submittedName>
        <fullName evidence="5">ATP-dependent helicase</fullName>
    </submittedName>
</protein>
<name>A0A855X425_9BACT</name>
<comment type="caution">
    <text evidence="5">The sequence shown here is derived from an EMBL/GenBank/DDBJ whole genome shotgun (WGS) entry which is preliminary data.</text>
</comment>
<dbReference type="InterPro" id="IPR055227">
    <property type="entry name" value="HRQ1_WHD"/>
</dbReference>
<dbReference type="GO" id="GO:0036297">
    <property type="term" value="P:interstrand cross-link repair"/>
    <property type="evidence" value="ECO:0007669"/>
    <property type="project" value="TreeGrafter"/>
</dbReference>
<dbReference type="GO" id="GO:0043138">
    <property type="term" value="F:3'-5' DNA helicase activity"/>
    <property type="evidence" value="ECO:0007669"/>
    <property type="project" value="TreeGrafter"/>
</dbReference>
<dbReference type="GO" id="GO:0006289">
    <property type="term" value="P:nucleotide-excision repair"/>
    <property type="evidence" value="ECO:0007669"/>
    <property type="project" value="TreeGrafter"/>
</dbReference>
<evidence type="ECO:0000256" key="2">
    <source>
        <dbReference type="ARBA" id="ARBA00022840"/>
    </source>
</evidence>
<gene>
    <name evidence="5" type="ORF">C3F09_09380</name>
</gene>
<dbReference type="CDD" id="cd18797">
    <property type="entry name" value="SF2_C_Hrq"/>
    <property type="match status" value="1"/>
</dbReference>
<accession>A0A855X425</accession>
<dbReference type="GO" id="GO:0005524">
    <property type="term" value="F:ATP binding"/>
    <property type="evidence" value="ECO:0007669"/>
    <property type="project" value="UniProtKB-KW"/>
</dbReference>
<evidence type="ECO:0000256" key="1">
    <source>
        <dbReference type="ARBA" id="ARBA00022741"/>
    </source>
</evidence>
<dbReference type="Gene3D" id="3.40.50.300">
    <property type="entry name" value="P-loop containing nucleotide triphosphate hydrolases"/>
    <property type="match status" value="2"/>
</dbReference>
<dbReference type="InterPro" id="IPR001650">
    <property type="entry name" value="Helicase_C-like"/>
</dbReference>
<organism evidence="5 6">
    <name type="scientific">candidate division GN15 bacterium</name>
    <dbReference type="NCBI Taxonomy" id="2072418"/>
    <lineage>
        <taxon>Bacteria</taxon>
        <taxon>candidate division GN15</taxon>
    </lineage>
</organism>
<dbReference type="PROSITE" id="PS51192">
    <property type="entry name" value="HELICASE_ATP_BIND_1"/>
    <property type="match status" value="1"/>
</dbReference>
<dbReference type="CDD" id="cd17923">
    <property type="entry name" value="DEXHc_Hrq1-like"/>
    <property type="match status" value="1"/>
</dbReference>